<organism evidence="1 2">
    <name type="scientific">Massilimicrobiota timonensis</name>
    <dbReference type="NCBI Taxonomy" id="1776392"/>
    <lineage>
        <taxon>Bacteria</taxon>
        <taxon>Bacillati</taxon>
        <taxon>Bacillota</taxon>
        <taxon>Erysipelotrichia</taxon>
        <taxon>Erysipelotrichales</taxon>
        <taxon>Erysipelotrichaceae</taxon>
        <taxon>Massilimicrobiota</taxon>
    </lineage>
</organism>
<sequence>MIDKERICIYDYYEVLMMDTHFFKIQMPDYNLIIRGENLQIEYYDQKEIRLHGHVKVIEYDENRV</sequence>
<proteinExistence type="predicted"/>
<accession>A0ABT7UIR8</accession>
<gene>
    <name evidence="1" type="ORF">QUV98_06960</name>
</gene>
<name>A0ABT7UIR8_9FIRM</name>
<protein>
    <submittedName>
        <fullName evidence="1">YabP/YqfC family sporulation protein</fullName>
    </submittedName>
</protein>
<keyword evidence="2" id="KW-1185">Reference proteome</keyword>
<dbReference type="EMBL" id="JAUDCK010000021">
    <property type="protein sequence ID" value="MDM8196049.1"/>
    <property type="molecule type" value="Genomic_DNA"/>
</dbReference>
<reference evidence="1 2" key="2">
    <citation type="submission" date="2023-06" db="EMBL/GenBank/DDBJ databases">
        <authorList>
            <person name="Zeman M."/>
            <person name="Kubasova T."/>
            <person name="Jahodarova E."/>
            <person name="Nykrynova M."/>
            <person name="Rychlik I."/>
        </authorList>
    </citation>
    <scope>NUCLEOTIDE SEQUENCE [LARGE SCALE GENOMIC DNA]</scope>
    <source>
        <strain evidence="1 2">ET341</strain>
    </source>
</reference>
<evidence type="ECO:0000313" key="1">
    <source>
        <dbReference type="EMBL" id="MDM8196049.1"/>
    </source>
</evidence>
<evidence type="ECO:0000313" key="2">
    <source>
        <dbReference type="Proteomes" id="UP001529275"/>
    </source>
</evidence>
<dbReference type="InterPro" id="IPR022476">
    <property type="entry name" value="Spore_YabP/YqfC"/>
</dbReference>
<dbReference type="Pfam" id="PF07873">
    <property type="entry name" value="YabP"/>
    <property type="match status" value="1"/>
</dbReference>
<dbReference type="RefSeq" id="WP_224759445.1">
    <property type="nucleotide sequence ID" value="NZ_JAUDCK010000021.1"/>
</dbReference>
<reference evidence="2" key="1">
    <citation type="submission" date="2023-06" db="EMBL/GenBank/DDBJ databases">
        <title>Identification and characterization of horizontal gene transfer across gut microbiota members of farm animals based on homology search.</title>
        <authorList>
            <person name="Zeman M."/>
            <person name="Kubasova T."/>
            <person name="Jahodarova E."/>
            <person name="Nykrynova M."/>
            <person name="Rychlik I."/>
        </authorList>
    </citation>
    <scope>NUCLEOTIDE SEQUENCE [LARGE SCALE GENOMIC DNA]</scope>
    <source>
        <strain evidence="2">ET341</strain>
    </source>
</reference>
<dbReference type="Proteomes" id="UP001529275">
    <property type="component" value="Unassembled WGS sequence"/>
</dbReference>
<comment type="caution">
    <text evidence="1">The sequence shown here is derived from an EMBL/GenBank/DDBJ whole genome shotgun (WGS) entry which is preliminary data.</text>
</comment>